<dbReference type="InterPro" id="IPR002398">
    <property type="entry name" value="Pept_C14"/>
</dbReference>
<dbReference type="SUPFAM" id="SSF52129">
    <property type="entry name" value="Caspase-like"/>
    <property type="match status" value="1"/>
</dbReference>
<dbReference type="PRINTS" id="PR00376">
    <property type="entry name" value="IL1BCENZYME"/>
</dbReference>
<feature type="domain" description="Caspase family p20" evidence="4">
    <location>
        <begin position="5"/>
        <end position="132"/>
    </location>
</feature>
<dbReference type="InterPro" id="IPR033139">
    <property type="entry name" value="Caspase_cys_AS"/>
</dbReference>
<dbReference type="PROSITE" id="PS01122">
    <property type="entry name" value="CASPASE_CYS"/>
    <property type="match status" value="1"/>
</dbReference>
<evidence type="ECO:0000256" key="2">
    <source>
        <dbReference type="RuleBase" id="RU003971"/>
    </source>
</evidence>
<dbReference type="MEROPS" id="C14.015"/>
<feature type="domain" description="Caspase family p10" evidence="3">
    <location>
        <begin position="153"/>
        <end position="236"/>
    </location>
</feature>
<dbReference type="GO" id="GO:0005737">
    <property type="term" value="C:cytoplasm"/>
    <property type="evidence" value="ECO:0000318"/>
    <property type="project" value="GO_Central"/>
</dbReference>
<dbReference type="eggNOG" id="KOG3573">
    <property type="taxonomic scope" value="Eukaryota"/>
</dbReference>
<dbReference type="OMA" id="HRGDICK"/>
<dbReference type="InterPro" id="IPR001309">
    <property type="entry name" value="Pept_C14_p20"/>
</dbReference>
<keyword evidence="6" id="KW-1185">Reference proteome</keyword>
<protein>
    <recommendedName>
        <fullName evidence="7">Caspase family p20 domain-containing protein</fullName>
    </recommendedName>
</protein>
<evidence type="ECO:0000259" key="3">
    <source>
        <dbReference type="PROSITE" id="PS50207"/>
    </source>
</evidence>
<dbReference type="InterPro" id="IPR011600">
    <property type="entry name" value="Pept_C14_caspase"/>
</dbReference>
<evidence type="ECO:0000313" key="5">
    <source>
        <dbReference type="EMBL" id="EFX71257.1"/>
    </source>
</evidence>
<accession>E9HAI7</accession>
<dbReference type="SMART" id="SM00115">
    <property type="entry name" value="CASc"/>
    <property type="match status" value="1"/>
</dbReference>
<comment type="similarity">
    <text evidence="1 2">Belongs to the peptidase C14A family.</text>
</comment>
<dbReference type="PhylomeDB" id="E9HAI7"/>
<dbReference type="FunFam" id="3.40.50.1460:FF:000048">
    <property type="entry name" value="Uncharacterized protein"/>
    <property type="match status" value="1"/>
</dbReference>
<dbReference type="Proteomes" id="UP000000305">
    <property type="component" value="Unassembled WGS sequence"/>
</dbReference>
<dbReference type="InterPro" id="IPR029030">
    <property type="entry name" value="Caspase-like_dom_sf"/>
</dbReference>
<dbReference type="KEGG" id="dpx:DAPPUDRAFT_309167"/>
<dbReference type="GO" id="GO:0006508">
    <property type="term" value="P:proteolysis"/>
    <property type="evidence" value="ECO:0007669"/>
    <property type="project" value="InterPro"/>
</dbReference>
<evidence type="ECO:0000256" key="1">
    <source>
        <dbReference type="ARBA" id="ARBA00010134"/>
    </source>
</evidence>
<dbReference type="Gene3D" id="3.40.50.1460">
    <property type="match status" value="1"/>
</dbReference>
<dbReference type="PANTHER" id="PTHR10454">
    <property type="entry name" value="CASPASE"/>
    <property type="match status" value="1"/>
</dbReference>
<sequence length="236" mass="26890">MDHEKRGYALIFSHENFDSNLELDPRPGSHKTAEKLKEALTKLKLEAEIFSDFTYEEIKTKVNDLCSREEDLRKSDCILIIVMTHGLFNDHLYSKDTHYPSNNLPPFFTTKQCPSLAGKPKLFIFQACRGDLQDTGTKVVMQSTKRQTDGPKSSYKLPAHADFLTACSTAPRHTAFREPFIEAFCEELSSQEVKEGKIDFLSMLTNVQRKVALETNEDGKKQIPSVTSTLTRKIFF</sequence>
<dbReference type="PANTHER" id="PTHR10454:SF245">
    <property type="entry name" value="CASPASE-RELATED"/>
    <property type="match status" value="1"/>
</dbReference>
<gene>
    <name evidence="5" type="ORF">DAPPUDRAFT_309167</name>
</gene>
<reference evidence="5 6" key="1">
    <citation type="journal article" date="2011" name="Science">
        <title>The ecoresponsive genome of Daphnia pulex.</title>
        <authorList>
            <person name="Colbourne J.K."/>
            <person name="Pfrender M.E."/>
            <person name="Gilbert D."/>
            <person name="Thomas W.K."/>
            <person name="Tucker A."/>
            <person name="Oakley T.H."/>
            <person name="Tokishita S."/>
            <person name="Aerts A."/>
            <person name="Arnold G.J."/>
            <person name="Basu M.K."/>
            <person name="Bauer D.J."/>
            <person name="Caceres C.E."/>
            <person name="Carmel L."/>
            <person name="Casola C."/>
            <person name="Choi J.H."/>
            <person name="Detter J.C."/>
            <person name="Dong Q."/>
            <person name="Dusheyko S."/>
            <person name="Eads B.D."/>
            <person name="Frohlich T."/>
            <person name="Geiler-Samerotte K.A."/>
            <person name="Gerlach D."/>
            <person name="Hatcher P."/>
            <person name="Jogdeo S."/>
            <person name="Krijgsveld J."/>
            <person name="Kriventseva E.V."/>
            <person name="Kultz D."/>
            <person name="Laforsch C."/>
            <person name="Lindquist E."/>
            <person name="Lopez J."/>
            <person name="Manak J.R."/>
            <person name="Muller J."/>
            <person name="Pangilinan J."/>
            <person name="Patwardhan R.P."/>
            <person name="Pitluck S."/>
            <person name="Pritham E.J."/>
            <person name="Rechtsteiner A."/>
            <person name="Rho M."/>
            <person name="Rogozin I.B."/>
            <person name="Sakarya O."/>
            <person name="Salamov A."/>
            <person name="Schaack S."/>
            <person name="Shapiro H."/>
            <person name="Shiga Y."/>
            <person name="Skalitzky C."/>
            <person name="Smith Z."/>
            <person name="Souvorov A."/>
            <person name="Sung W."/>
            <person name="Tang Z."/>
            <person name="Tsuchiya D."/>
            <person name="Tu H."/>
            <person name="Vos H."/>
            <person name="Wang M."/>
            <person name="Wolf Y.I."/>
            <person name="Yamagata H."/>
            <person name="Yamada T."/>
            <person name="Ye Y."/>
            <person name="Shaw J.R."/>
            <person name="Andrews J."/>
            <person name="Crease T.J."/>
            <person name="Tang H."/>
            <person name="Lucas S.M."/>
            <person name="Robertson H.M."/>
            <person name="Bork P."/>
            <person name="Koonin E.V."/>
            <person name="Zdobnov E.M."/>
            <person name="Grigoriev I.V."/>
            <person name="Lynch M."/>
            <person name="Boore J.L."/>
        </authorList>
    </citation>
    <scope>NUCLEOTIDE SEQUENCE [LARGE SCALE GENOMIC DNA]</scope>
</reference>
<dbReference type="STRING" id="6669.E9HAI7"/>
<dbReference type="HOGENOM" id="CLU_036904_2_0_1"/>
<name>E9HAI7_DAPPU</name>
<dbReference type="PROSITE" id="PS50208">
    <property type="entry name" value="CASPASE_P20"/>
    <property type="match status" value="1"/>
</dbReference>
<dbReference type="GO" id="GO:0004197">
    <property type="term" value="F:cysteine-type endopeptidase activity"/>
    <property type="evidence" value="ECO:0000318"/>
    <property type="project" value="GO_Central"/>
</dbReference>
<dbReference type="EMBL" id="GL732612">
    <property type="protein sequence ID" value="EFX71257.1"/>
    <property type="molecule type" value="Genomic_DNA"/>
</dbReference>
<dbReference type="OrthoDB" id="6116485at2759"/>
<dbReference type="InParanoid" id="E9HAI7"/>
<dbReference type="InterPro" id="IPR015917">
    <property type="entry name" value="Pept_C14A"/>
</dbReference>
<dbReference type="PROSITE" id="PS50207">
    <property type="entry name" value="CASPASE_P10"/>
    <property type="match status" value="1"/>
</dbReference>
<organism evidence="5 6">
    <name type="scientific">Daphnia pulex</name>
    <name type="common">Water flea</name>
    <dbReference type="NCBI Taxonomy" id="6669"/>
    <lineage>
        <taxon>Eukaryota</taxon>
        <taxon>Metazoa</taxon>
        <taxon>Ecdysozoa</taxon>
        <taxon>Arthropoda</taxon>
        <taxon>Crustacea</taxon>
        <taxon>Branchiopoda</taxon>
        <taxon>Diplostraca</taxon>
        <taxon>Cladocera</taxon>
        <taxon>Anomopoda</taxon>
        <taxon>Daphniidae</taxon>
        <taxon>Daphnia</taxon>
    </lineage>
</organism>
<dbReference type="Pfam" id="PF00656">
    <property type="entry name" value="Peptidase_C14"/>
    <property type="match status" value="1"/>
</dbReference>
<evidence type="ECO:0008006" key="7">
    <source>
        <dbReference type="Google" id="ProtNLM"/>
    </source>
</evidence>
<dbReference type="GO" id="GO:0006915">
    <property type="term" value="P:apoptotic process"/>
    <property type="evidence" value="ECO:0000318"/>
    <property type="project" value="GO_Central"/>
</dbReference>
<evidence type="ECO:0000313" key="6">
    <source>
        <dbReference type="Proteomes" id="UP000000305"/>
    </source>
</evidence>
<evidence type="ECO:0000259" key="4">
    <source>
        <dbReference type="PROSITE" id="PS50208"/>
    </source>
</evidence>
<dbReference type="InterPro" id="IPR002138">
    <property type="entry name" value="Pept_C14_p10"/>
</dbReference>
<dbReference type="AlphaFoldDB" id="E9HAI7"/>
<proteinExistence type="inferred from homology"/>
<dbReference type="GO" id="GO:0043525">
    <property type="term" value="P:positive regulation of neuron apoptotic process"/>
    <property type="evidence" value="ECO:0000318"/>
    <property type="project" value="GO_Central"/>
</dbReference>